<dbReference type="RefSeq" id="WP_187095365.1">
    <property type="nucleotide sequence ID" value="NZ_CP059894.1"/>
</dbReference>
<reference evidence="2 3" key="1">
    <citation type="submission" date="2020-07" db="EMBL/GenBank/DDBJ databases">
        <title>Draft genome sequence of four isobutane-metabolizing strains capable of cometabolically degrading diverse ether contaminants.</title>
        <authorList>
            <person name="Chen W."/>
            <person name="Faulkner N."/>
            <person name="Smith C."/>
            <person name="Hyman M."/>
        </authorList>
    </citation>
    <scope>NUCLEOTIDE SEQUENCE [LARGE SCALE GENOMIC DNA]</scope>
    <source>
        <strain evidence="2 3">2A</strain>
    </source>
</reference>
<gene>
    <name evidence="2" type="ORF">HZU40_18495</name>
</gene>
<accession>A0A7G8P7F7</accession>
<evidence type="ECO:0000259" key="1">
    <source>
        <dbReference type="Pfam" id="PF17803"/>
    </source>
</evidence>
<feature type="domain" description="RapA2 cadherin-like" evidence="1">
    <location>
        <begin position="1015"/>
        <end position="1092"/>
    </location>
</feature>
<proteinExistence type="predicted"/>
<dbReference type="Gene3D" id="2.60.40.3440">
    <property type="match status" value="2"/>
</dbReference>
<sequence>MAATSLADLVPAPPDIPAFRPFAAFIEQFAKAVDKFFPAYPDNPILAPSQVAAGYVVTLQTLLQATLFNGAPTPLTVPVYLFLAAAYTRYERLATNHLPGTPIISAGPLPGTYKLTSSDPDGDPLIYTVGLNQQPSEGLIVMGLDGTFTYVPSPSGLVNGADVTFKVTINDGLGALAHPIAPDGNDVEYEVSFHYDGSPILGNKAPVFDTAPSITNTNNSTGVLTGTFQAHDPDGDTLSFTGLGVLGTVDVAETPDENGWYTFTYTPYLPHAAAGLNLTDLVTITAWDPGLLSASETFTVHLSNTVNQVPVASYENTGSSTLLGTVTGKINVDSDDDIVHSYSPIAITTSKGTVVVSALTGDYTYFANADARAAASVVGAPDAAKTDSFTITVDDLHGGTTDVLVTVTIPTTNLAPVFDSTPTVTNSNTDTGVLTGTFKAHDPNGDSLTFTGVGLLGSIHVDTTPAADGTYTFTYTPYTPRLSSGLTDLVTLTASDGNVLSFDTTTFQVHLATVVNHAPFGGVASNIIADSNGIVRGQITLVTDVDGDPLSYSIKGATGADTSTSYTGAGGIAHVDSDGSYTYIPKLGGALGYYDSFSVTVSDGHGGTTDVLVGLGAIIAPTPSLDNVNITKTNTTAGVTTGSVSLGSASNNGLFTNYTASGADYGTVTFNGTSYTYTRTAPGHLGGTDDTFDVMGTAYGLQIKVGTVTVTPIIGNAAPTAGTTTITSSSVTNVLGVYWQSSNGKVTPADADGDAVSVLGGVLGSQLIGTSNGGTVTFRDDGTFTYTIGKTYGYYHGASADGATGNALNDTFNVTVTDSFGAHSTLTISIPIEQLNSAPSASVPTKNNSTDALGVVRGTLNGSDDDDDSLTYTLVGATNGSVKGSNGGIITVSGSSYTYIPTAGKTTDTFQVLVDDGHGGTSTATVSLSGLSTPSPVTLTNPSSGVQNVTLNVPGADAGLLTFSVGSQGTKGTVVRNADGTYTYTRTAGLGHTVTPADSFTIVGTTADGKTVTIATVNVAPSIPNSAPTANGVTVSTSSLNTVDIGINRQQTTTGTINATDADGDAVTFAAGTYGTANGGSVTVSSDGTFTYSSPKKLKNTIFGGEDSYWHNAAVPGAPGDTFTIAASDQFGGSNTLSFSIPIEKLNNTPDSSVSVGGKSTDALGVVRGTISGSDDDSDSLTYSLVGATNGSVKGSNGGIVQINGSSFTYVPTAGKTTDTFQVLVDDGHGGTSTATVSLSGLSTPSPATVTNTSTGVTKVTLNVPANDASLLTFTVGSQGTKGSVVKNADGTFTYTRTVTGHTQTPDDSFTITATDASGKSVTIATVSVAPTVSNANPAASTTTITSSSLDDNRVLGIGTLKQTTTGTLTATDSDSDAVTYTSGSYSTTNGGTVVINSNGTFSYTIDKSYSYYHGAAKIGASGTAVADSFSATVTDAFGGSTTYSVSVSIYAVNDVPSLSNGVSWSGSSFLGTYGYYTSVYGSDDDNDSLTYTITAQPQNGSASYNSGTQILSTSGTKDGNTVTLTVTDGYYVTTNGVVTSTPSSSSKTYTIHRGL</sequence>
<dbReference type="EMBL" id="CP059894">
    <property type="protein sequence ID" value="QNJ90273.1"/>
    <property type="molecule type" value="Genomic_DNA"/>
</dbReference>
<name>A0A7G8P7F7_9MYCO</name>
<evidence type="ECO:0000313" key="2">
    <source>
        <dbReference type="EMBL" id="QNJ90273.1"/>
    </source>
</evidence>
<dbReference type="Pfam" id="PF17963">
    <property type="entry name" value="Big_9"/>
    <property type="match status" value="6"/>
</dbReference>
<dbReference type="InterPro" id="IPR040853">
    <property type="entry name" value="RapA2_cadherin-like"/>
</dbReference>
<dbReference type="NCBIfam" id="TIGR01965">
    <property type="entry name" value="VCBS_repeat"/>
    <property type="match status" value="3"/>
</dbReference>
<organism evidence="2 3">
    <name type="scientific">Mycolicibacterium fluoranthenivorans</name>
    <dbReference type="NCBI Taxonomy" id="258505"/>
    <lineage>
        <taxon>Bacteria</taxon>
        <taxon>Bacillati</taxon>
        <taxon>Actinomycetota</taxon>
        <taxon>Actinomycetes</taxon>
        <taxon>Mycobacteriales</taxon>
        <taxon>Mycobacteriaceae</taxon>
        <taxon>Mycolicibacterium</taxon>
    </lineage>
</organism>
<dbReference type="Proteomes" id="UP000515498">
    <property type="component" value="Chromosome"/>
</dbReference>
<dbReference type="KEGG" id="mflu:HZU40_18495"/>
<protein>
    <recommendedName>
        <fullName evidence="1">RapA2 cadherin-like domain-containing protein</fullName>
    </recommendedName>
</protein>
<dbReference type="Pfam" id="PF17803">
    <property type="entry name" value="Cadherin_4"/>
    <property type="match status" value="1"/>
</dbReference>
<evidence type="ECO:0000313" key="3">
    <source>
        <dbReference type="Proteomes" id="UP000515498"/>
    </source>
</evidence>
<dbReference type="InterPro" id="IPR010221">
    <property type="entry name" value="VCBS_dom"/>
</dbReference>